<dbReference type="GO" id="GO:0005773">
    <property type="term" value="C:vacuole"/>
    <property type="evidence" value="ECO:0007669"/>
    <property type="project" value="GOC"/>
</dbReference>
<feature type="domain" description="Nitrogen regulatory protein areA GATA-like" evidence="2">
    <location>
        <begin position="237"/>
        <end position="269"/>
    </location>
</feature>
<feature type="region of interest" description="Disordered" evidence="1">
    <location>
        <begin position="13"/>
        <end position="36"/>
    </location>
</feature>
<feature type="region of interest" description="Disordered" evidence="1">
    <location>
        <begin position="80"/>
        <end position="112"/>
    </location>
</feature>
<feature type="region of interest" description="Disordered" evidence="1">
    <location>
        <begin position="462"/>
        <end position="481"/>
    </location>
</feature>
<organism evidence="4">
    <name type="scientific">Vanderwaltozyma polyspora (strain ATCC 22028 / DSM 70294 / BCRC 21397 / CBS 2163 / NBRC 10782 / NRRL Y-8283 / UCD 57-17)</name>
    <name type="common">Kluyveromyces polysporus</name>
    <dbReference type="NCBI Taxonomy" id="436907"/>
    <lineage>
        <taxon>Eukaryota</taxon>
        <taxon>Fungi</taxon>
        <taxon>Dikarya</taxon>
        <taxon>Ascomycota</taxon>
        <taxon>Saccharomycotina</taxon>
        <taxon>Saccharomycetes</taxon>
        <taxon>Saccharomycetales</taxon>
        <taxon>Saccharomycetaceae</taxon>
        <taxon>Vanderwaltozyma</taxon>
    </lineage>
</organism>
<dbReference type="GO" id="GO:0006986">
    <property type="term" value="P:response to unfolded protein"/>
    <property type="evidence" value="ECO:0007669"/>
    <property type="project" value="EnsemblFungi"/>
</dbReference>
<dbReference type="PANTHER" id="PTHR28051:SF1">
    <property type="entry name" value="PROTEIN MTL1-RELATED"/>
    <property type="match status" value="1"/>
</dbReference>
<reference evidence="3 4" key="1">
    <citation type="journal article" date="2007" name="Proc. Natl. Acad. Sci. U.S.A.">
        <title>Independent sorting-out of thousands of duplicated gene pairs in two yeast species descended from a whole-genome duplication.</title>
        <authorList>
            <person name="Scannell D.R."/>
            <person name="Frank A.C."/>
            <person name="Conant G.C."/>
            <person name="Byrne K.P."/>
            <person name="Woolfit M."/>
            <person name="Wolfe K.H."/>
        </authorList>
    </citation>
    <scope>NUCLEOTIDE SEQUENCE [LARGE SCALE GENOMIC DNA]</scope>
    <source>
        <strain evidence="4">ATCC 22028 / DSM 70294 / BCRC 21397 / CBS 2163 / NBRC 10782 / NRRL Y-8283 / UCD 57-17</strain>
    </source>
</reference>
<dbReference type="PhylomeDB" id="A7TJD3"/>
<evidence type="ECO:0000256" key="1">
    <source>
        <dbReference type="SAM" id="MobiDB-lite"/>
    </source>
</evidence>
<feature type="region of interest" description="Disordered" evidence="1">
    <location>
        <begin position="544"/>
        <end position="597"/>
    </location>
</feature>
<feature type="compositionally biased region" description="Acidic residues" evidence="1">
    <location>
        <begin position="159"/>
        <end position="178"/>
    </location>
</feature>
<dbReference type="GO" id="GO:0000164">
    <property type="term" value="C:protein phosphatase type 1 complex"/>
    <property type="evidence" value="ECO:0007669"/>
    <property type="project" value="EnsemblFungi"/>
</dbReference>
<evidence type="ECO:0000313" key="3">
    <source>
        <dbReference type="EMBL" id="EDO17583.1"/>
    </source>
</evidence>
<feature type="compositionally biased region" description="Low complexity" evidence="1">
    <location>
        <begin position="149"/>
        <end position="158"/>
    </location>
</feature>
<accession>A7TJD3</accession>
<dbReference type="OMA" id="WKYIILK"/>
<feature type="region of interest" description="Disordered" evidence="1">
    <location>
        <begin position="841"/>
        <end position="889"/>
    </location>
</feature>
<evidence type="ECO:0000259" key="2">
    <source>
        <dbReference type="Pfam" id="PF08550"/>
    </source>
</evidence>
<feature type="compositionally biased region" description="Polar residues" evidence="1">
    <location>
        <begin position="425"/>
        <end position="442"/>
    </location>
</feature>
<feature type="compositionally biased region" description="Polar residues" evidence="1">
    <location>
        <begin position="567"/>
        <end position="576"/>
    </location>
</feature>
<protein>
    <recommendedName>
        <fullName evidence="2">Nitrogen regulatory protein areA GATA-like domain-containing protein</fullName>
    </recommendedName>
</protein>
<dbReference type="GeneID" id="5545808"/>
<dbReference type="Pfam" id="PF08550">
    <property type="entry name" value="GATA_AreA"/>
    <property type="match status" value="1"/>
</dbReference>
<feature type="compositionally biased region" description="Acidic residues" evidence="1">
    <location>
        <begin position="777"/>
        <end position="787"/>
    </location>
</feature>
<feature type="region of interest" description="Disordered" evidence="1">
    <location>
        <begin position="125"/>
        <end position="178"/>
    </location>
</feature>
<dbReference type="eggNOG" id="ENOG502QSII">
    <property type="taxonomic scope" value="Eukaryota"/>
</dbReference>
<sequence length="968" mass="107231">MSNNLAAFFADRSRSPLSGSSSPLQRNDIDDEDMGPSISMAVTADNDDAFEKGSFNLKRTRSMGLLNKFIDPTKKLLESDQNQDLTSGDNSNTSNNYNINTSNSITKDSTNAGIQDINTNTTTITTNTSNTHTTSLLNEKTENENPMINDNTNDMYNNENDESDEYDAYDEDDYDDDDEDVEMNDLVRFSHSASVSPPAADNDNLLIPQDDNDVMREPQTHVDYLSHHWNESEISNSWKYIILKKKKRDVIDSVNSARLENASWRTWAKARNNLKTVSPEIVNWSKDSDVTWLYGPVVSESSQENLDDPMSGGNQLPDNANIQLGYGSDDETSKRLTTISTKNKATNQFVPKPILKKRTVTEIIEENSQWRLNEVRRHMSEMRHANVVMDPYGYSRNVHTDEYNDYKALAGKINAQYYSHRRPDNSQQIGGNSNDTNENDVSNVNFATGQSLISNSAENLSDKGVYPVKSKSNSSMSSNSSTSILLNDDVIQIRSETEIKPPLLSILANGNGTSRSNKSGVNRHIHFNDRVEQCMAIKYQKTDTISSVDGSSDEDSKDLRRYGQGGYLSSDSNDFYNQSDSESNSGNSLASSDDENDGGGLFISARFSRRLDSSIHSPVTDTSSLGSTSTGRSLHPIIKLLPATTLNYGSDEESENSDYDSYGNAVSHNVNTYRGYDYMYDYNSVYTGDTSNFLPVDHAGIEDIPEGIDLQTSMEDDGQGYDYSQMMIPPKVDHQVLSAPQSYDVDEFMYDDNNSVYSATDSDEQFIEHSHDQSSGDNDEESADEEHDYNGLELKRTLSLGKTSSSNSLKELASRGSTSSLVSLGATHSFITGKVLTPHNSNPPDFINHQPSNQSISQRKPSTNNFIFDSDTEDEDSTDIHNESTPSLVTNCSVNPTTSSVLKPSHISGFKQPEVLKSFRIPSSTSSQAEVGSSDVAINGYFSPRNDSLKSVVSKKGLIERTSSNDSQ</sequence>
<gene>
    <name evidence="3" type="ORF">Kpol_1061p5</name>
</gene>
<dbReference type="InParanoid" id="A7TJD3"/>
<proteinExistence type="predicted"/>
<dbReference type="GO" id="GO:0007039">
    <property type="term" value="P:protein catabolic process in the vacuole"/>
    <property type="evidence" value="ECO:0007669"/>
    <property type="project" value="EnsemblFungi"/>
</dbReference>
<evidence type="ECO:0000313" key="4">
    <source>
        <dbReference type="Proteomes" id="UP000000267"/>
    </source>
</evidence>
<feature type="compositionally biased region" description="Polar residues" evidence="1">
    <location>
        <begin position="80"/>
        <end position="89"/>
    </location>
</feature>
<dbReference type="InterPro" id="IPR013860">
    <property type="entry name" value="AreA_GATA"/>
</dbReference>
<feature type="compositionally biased region" description="Low complexity" evidence="1">
    <location>
        <begin position="90"/>
        <end position="106"/>
    </location>
</feature>
<feature type="region of interest" description="Disordered" evidence="1">
    <location>
        <begin position="766"/>
        <end position="788"/>
    </location>
</feature>
<dbReference type="OrthoDB" id="5563539at2759"/>
<dbReference type="PANTHER" id="PTHR28051">
    <property type="entry name" value="PROTEIN MTL1-RELATED"/>
    <property type="match status" value="1"/>
</dbReference>
<dbReference type="FunCoup" id="A7TJD3">
    <property type="interactions" value="410"/>
</dbReference>
<dbReference type="InterPro" id="IPR052292">
    <property type="entry name" value="Glucose_repression_reg"/>
</dbReference>
<keyword evidence="4" id="KW-1185">Reference proteome</keyword>
<feature type="compositionally biased region" description="Low complexity" evidence="1">
    <location>
        <begin position="125"/>
        <end position="138"/>
    </location>
</feature>
<feature type="compositionally biased region" description="Polar residues" evidence="1">
    <location>
        <begin position="841"/>
        <end position="865"/>
    </location>
</feature>
<dbReference type="EMBL" id="DS480401">
    <property type="protein sequence ID" value="EDO17583.1"/>
    <property type="molecule type" value="Genomic_DNA"/>
</dbReference>
<dbReference type="Proteomes" id="UP000000267">
    <property type="component" value="Unassembled WGS sequence"/>
</dbReference>
<feature type="region of interest" description="Disordered" evidence="1">
    <location>
        <begin position="422"/>
        <end position="442"/>
    </location>
</feature>
<dbReference type="STRING" id="436907.A7TJD3"/>
<feature type="compositionally biased region" description="Low complexity" evidence="1">
    <location>
        <begin position="15"/>
        <end position="24"/>
    </location>
</feature>
<name>A7TJD3_VANPO</name>
<feature type="compositionally biased region" description="Low complexity" evidence="1">
    <location>
        <begin position="577"/>
        <end position="591"/>
    </location>
</feature>
<dbReference type="KEGG" id="vpo:Kpol_1061p5"/>
<feature type="compositionally biased region" description="Low complexity" evidence="1">
    <location>
        <begin position="469"/>
        <end position="481"/>
    </location>
</feature>
<dbReference type="RefSeq" id="XP_001645441.1">
    <property type="nucleotide sequence ID" value="XM_001645391.1"/>
</dbReference>
<dbReference type="HOGENOM" id="CLU_012586_0_0_1"/>
<dbReference type="GO" id="GO:0042149">
    <property type="term" value="P:cellular response to glucose starvation"/>
    <property type="evidence" value="ECO:0007669"/>
    <property type="project" value="EnsemblFungi"/>
</dbReference>
<dbReference type="AlphaFoldDB" id="A7TJD3"/>